<dbReference type="Proteomes" id="UP000474175">
    <property type="component" value="Unassembled WGS sequence"/>
</dbReference>
<dbReference type="PANTHER" id="PTHR42939">
    <property type="entry name" value="ABC TRANSPORTER ATP-BINDING PROTEIN ALBC-RELATED"/>
    <property type="match status" value="1"/>
</dbReference>
<evidence type="ECO:0000256" key="1">
    <source>
        <dbReference type="ARBA" id="ARBA00022448"/>
    </source>
</evidence>
<keyword evidence="6" id="KW-1185">Reference proteome</keyword>
<keyword evidence="2" id="KW-0547">Nucleotide-binding</keyword>
<dbReference type="InterPro" id="IPR051782">
    <property type="entry name" value="ABC_Transporter_VariousFunc"/>
</dbReference>
<evidence type="ECO:0000259" key="4">
    <source>
        <dbReference type="PROSITE" id="PS50893"/>
    </source>
</evidence>
<name>A0A6L9L6P5_9BACT</name>
<dbReference type="Gene3D" id="3.40.50.300">
    <property type="entry name" value="P-loop containing nucleotide triphosphate hydrolases"/>
    <property type="match status" value="1"/>
</dbReference>
<keyword evidence="1" id="KW-0813">Transport</keyword>
<evidence type="ECO:0000256" key="2">
    <source>
        <dbReference type="ARBA" id="ARBA00022741"/>
    </source>
</evidence>
<dbReference type="InterPro" id="IPR003593">
    <property type="entry name" value="AAA+_ATPase"/>
</dbReference>
<keyword evidence="3 5" id="KW-0067">ATP-binding</keyword>
<evidence type="ECO:0000256" key="3">
    <source>
        <dbReference type="ARBA" id="ARBA00022840"/>
    </source>
</evidence>
<feature type="domain" description="ABC transporter" evidence="4">
    <location>
        <begin position="3"/>
        <end position="221"/>
    </location>
</feature>
<dbReference type="SMART" id="SM00382">
    <property type="entry name" value="AAA"/>
    <property type="match status" value="1"/>
</dbReference>
<organism evidence="5 6">
    <name type="scientific">Spirosoma terrae</name>
    <dbReference type="NCBI Taxonomy" id="1968276"/>
    <lineage>
        <taxon>Bacteria</taxon>
        <taxon>Pseudomonadati</taxon>
        <taxon>Bacteroidota</taxon>
        <taxon>Cytophagia</taxon>
        <taxon>Cytophagales</taxon>
        <taxon>Cytophagaceae</taxon>
        <taxon>Spirosoma</taxon>
    </lineage>
</organism>
<comment type="caution">
    <text evidence="5">The sequence shown here is derived from an EMBL/GenBank/DDBJ whole genome shotgun (WGS) entry which is preliminary data.</text>
</comment>
<dbReference type="AlphaFoldDB" id="A0A6L9L6P5"/>
<dbReference type="EMBL" id="JAAFZH010000006">
    <property type="protein sequence ID" value="NDU96286.1"/>
    <property type="molecule type" value="Genomic_DNA"/>
</dbReference>
<sequence>MHLSIQKIDKNFGKRAILNGGHFELSTGEIVGLFGRNGSGKSTLMKILFGTMRATTSSVYLDTVPFDPATSITRKLIAYLPQHSMLPSDLKVRDLIPLVIANGEAQNRVFYSPGVASFDNQRVGALSIGQLKYLEFLLVAYLDHPFLMLDEPFSMIDPLYHQIIKEVIRSLRESKGILVTDHYYENVWQVTNRNYMLVDGSVVTIESKEELIKHGYLPSRA</sequence>
<evidence type="ECO:0000313" key="5">
    <source>
        <dbReference type="EMBL" id="NDU96286.1"/>
    </source>
</evidence>
<dbReference type="InterPro" id="IPR027417">
    <property type="entry name" value="P-loop_NTPase"/>
</dbReference>
<gene>
    <name evidence="5" type="ORF">GK108_15495</name>
</gene>
<reference evidence="5 6" key="1">
    <citation type="submission" date="2020-02" db="EMBL/GenBank/DDBJ databases">
        <title>Draft genome sequence of two Spirosoma agri KCTC 52727 and Spirosoma terrae KCTC 52035.</title>
        <authorList>
            <person name="Rojas J."/>
            <person name="Ambika Manirajan B."/>
            <person name="Suarez C."/>
            <person name="Ratering S."/>
            <person name="Schnell S."/>
        </authorList>
    </citation>
    <scope>NUCLEOTIDE SEQUENCE [LARGE SCALE GENOMIC DNA]</scope>
    <source>
        <strain evidence="5 6">KCTC 52035</strain>
    </source>
</reference>
<dbReference type="PROSITE" id="PS50893">
    <property type="entry name" value="ABC_TRANSPORTER_2"/>
    <property type="match status" value="1"/>
</dbReference>
<dbReference type="GO" id="GO:0005524">
    <property type="term" value="F:ATP binding"/>
    <property type="evidence" value="ECO:0007669"/>
    <property type="project" value="UniProtKB-KW"/>
</dbReference>
<dbReference type="PANTHER" id="PTHR42939:SF1">
    <property type="entry name" value="ABC TRANSPORTER ATP-BINDING PROTEIN ALBC-RELATED"/>
    <property type="match status" value="1"/>
</dbReference>
<proteinExistence type="predicted"/>
<protein>
    <submittedName>
        <fullName evidence="5">ATP-binding cassette domain-containing protein</fullName>
    </submittedName>
</protein>
<evidence type="ECO:0000313" key="6">
    <source>
        <dbReference type="Proteomes" id="UP000474175"/>
    </source>
</evidence>
<dbReference type="SUPFAM" id="SSF52540">
    <property type="entry name" value="P-loop containing nucleoside triphosphate hydrolases"/>
    <property type="match status" value="1"/>
</dbReference>
<dbReference type="RefSeq" id="WP_163950058.1">
    <property type="nucleotide sequence ID" value="NZ_JAAFZH010000006.1"/>
</dbReference>
<accession>A0A6L9L6P5</accession>
<dbReference type="InterPro" id="IPR003439">
    <property type="entry name" value="ABC_transporter-like_ATP-bd"/>
</dbReference>
<dbReference type="GO" id="GO:0016887">
    <property type="term" value="F:ATP hydrolysis activity"/>
    <property type="evidence" value="ECO:0007669"/>
    <property type="project" value="InterPro"/>
</dbReference>
<dbReference type="Pfam" id="PF00005">
    <property type="entry name" value="ABC_tran"/>
    <property type="match status" value="1"/>
</dbReference>